<protein>
    <submittedName>
        <fullName evidence="1">Uncharacterized protein</fullName>
    </submittedName>
</protein>
<gene>
    <name evidence="1" type="ORF">COL8621_01681</name>
</gene>
<accession>A0A238JYH1</accession>
<dbReference type="Proteomes" id="UP000202922">
    <property type="component" value="Unassembled WGS sequence"/>
</dbReference>
<reference evidence="2" key="1">
    <citation type="submission" date="2017-05" db="EMBL/GenBank/DDBJ databases">
        <authorList>
            <person name="Rodrigo-Torres L."/>
            <person name="Arahal R. D."/>
            <person name="Lucena T."/>
        </authorList>
    </citation>
    <scope>NUCLEOTIDE SEQUENCE [LARGE SCALE GENOMIC DNA]</scope>
    <source>
        <strain evidence="2">CECT 8621</strain>
    </source>
</reference>
<sequence>MTDPISILHAMRRPRLLIRAARFGIADYRRERDLSRLVKLARTPSPTHALGALLEQEERMEATRQAGDASYSIARHVELLIAMMAEARLLPRPKPMSHS</sequence>
<evidence type="ECO:0000313" key="1">
    <source>
        <dbReference type="EMBL" id="SMX35164.1"/>
    </source>
</evidence>
<keyword evidence="2" id="KW-1185">Reference proteome</keyword>
<organism evidence="1 2">
    <name type="scientific">Actibacterium lipolyticum</name>
    <dbReference type="NCBI Taxonomy" id="1524263"/>
    <lineage>
        <taxon>Bacteria</taxon>
        <taxon>Pseudomonadati</taxon>
        <taxon>Pseudomonadota</taxon>
        <taxon>Alphaproteobacteria</taxon>
        <taxon>Rhodobacterales</taxon>
        <taxon>Roseobacteraceae</taxon>
        <taxon>Actibacterium</taxon>
    </lineage>
</organism>
<evidence type="ECO:0000313" key="2">
    <source>
        <dbReference type="Proteomes" id="UP000202922"/>
    </source>
</evidence>
<dbReference type="AlphaFoldDB" id="A0A238JYH1"/>
<dbReference type="InterPro" id="IPR045516">
    <property type="entry name" value="DUF6477"/>
</dbReference>
<proteinExistence type="predicted"/>
<dbReference type="OrthoDB" id="7875218at2"/>
<name>A0A238JYH1_9RHOB</name>
<dbReference type="RefSeq" id="WP_093966764.1">
    <property type="nucleotide sequence ID" value="NZ_FXYE01000001.1"/>
</dbReference>
<dbReference type="EMBL" id="FXYE01000001">
    <property type="protein sequence ID" value="SMX35164.1"/>
    <property type="molecule type" value="Genomic_DNA"/>
</dbReference>
<dbReference type="Pfam" id="PF20083">
    <property type="entry name" value="DUF6477"/>
    <property type="match status" value="1"/>
</dbReference>